<dbReference type="AlphaFoldDB" id="A0A3M6VDB0"/>
<dbReference type="Proteomes" id="UP000282087">
    <property type="component" value="Unassembled WGS sequence"/>
</dbReference>
<evidence type="ECO:0000313" key="3">
    <source>
        <dbReference type="Proteomes" id="UP000282087"/>
    </source>
</evidence>
<evidence type="ECO:0000313" key="1">
    <source>
        <dbReference type="EMBL" id="RMX62300.1"/>
    </source>
</evidence>
<dbReference type="VEuPathDB" id="FungiDB:DD237_008307"/>
<sequence>MNALQVQMQEVEKKKKVWIGRSETEAHKAAATAVIIAGADNTANSSAAESKRELLAREYSQKYHEVILYNMPRLQHS</sequence>
<dbReference type="EMBL" id="QLLG01000757">
    <property type="protein sequence ID" value="RMX62300.1"/>
    <property type="molecule type" value="Genomic_DNA"/>
</dbReference>
<comment type="caution">
    <text evidence="1">The sequence shown here is derived from an EMBL/GenBank/DDBJ whole genome shotgun (WGS) entry which is preliminary data.</text>
</comment>
<dbReference type="EMBL" id="QKXF01000024">
    <property type="protein sequence ID" value="RQM18693.1"/>
    <property type="molecule type" value="Genomic_DNA"/>
</dbReference>
<dbReference type="Proteomes" id="UP000286097">
    <property type="component" value="Unassembled WGS sequence"/>
</dbReference>
<evidence type="ECO:0000313" key="2">
    <source>
        <dbReference type="EMBL" id="RQM18693.1"/>
    </source>
</evidence>
<proteinExistence type="predicted"/>
<protein>
    <submittedName>
        <fullName evidence="1">Uncharacterized protein</fullName>
    </submittedName>
</protein>
<evidence type="ECO:0000313" key="4">
    <source>
        <dbReference type="Proteomes" id="UP000286097"/>
    </source>
</evidence>
<organism evidence="1 3">
    <name type="scientific">Peronospora effusa</name>
    <dbReference type="NCBI Taxonomy" id="542832"/>
    <lineage>
        <taxon>Eukaryota</taxon>
        <taxon>Sar</taxon>
        <taxon>Stramenopiles</taxon>
        <taxon>Oomycota</taxon>
        <taxon>Peronosporomycetes</taxon>
        <taxon>Peronosporales</taxon>
        <taxon>Peronosporaceae</taxon>
        <taxon>Peronospora</taxon>
    </lineage>
</organism>
<gene>
    <name evidence="2" type="ORF">DD237_008307</name>
    <name evidence="1" type="ORF">DD238_008557</name>
</gene>
<reference evidence="3 4" key="1">
    <citation type="submission" date="2018-06" db="EMBL/GenBank/DDBJ databases">
        <title>Comparative genomics of downy mildews reveals potential adaptations to biotrophy.</title>
        <authorList>
            <person name="Fletcher K."/>
            <person name="Klosterman S.J."/>
            <person name="Derevnina L."/>
            <person name="Martin F."/>
            <person name="Koike S."/>
            <person name="Reyes Chin-Wo S."/>
            <person name="Mou B."/>
            <person name="Michelmore R."/>
        </authorList>
    </citation>
    <scope>NUCLEOTIDE SEQUENCE [LARGE SCALE GENOMIC DNA]</scope>
    <source>
        <strain evidence="2 4">R13</strain>
        <strain evidence="1 3">R14</strain>
    </source>
</reference>
<keyword evidence="3" id="KW-1185">Reference proteome</keyword>
<accession>A0A3M6VDB0</accession>
<name>A0A3M6VDB0_9STRA</name>